<evidence type="ECO:0000256" key="6">
    <source>
        <dbReference type="SAM" id="Phobius"/>
    </source>
</evidence>
<dbReference type="PANTHER" id="PTHR36115:SF10">
    <property type="entry name" value="RDD DOMAIN-CONTAINING PROTEIN"/>
    <property type="match status" value="1"/>
</dbReference>
<dbReference type="InterPro" id="IPR051791">
    <property type="entry name" value="Pra-immunoreactive"/>
</dbReference>
<keyword evidence="2" id="KW-1003">Cell membrane</keyword>
<feature type="transmembrane region" description="Helical" evidence="6">
    <location>
        <begin position="47"/>
        <end position="68"/>
    </location>
</feature>
<dbReference type="PANTHER" id="PTHR36115">
    <property type="entry name" value="PROLINE-RICH ANTIGEN HOMOLOG-RELATED"/>
    <property type="match status" value="1"/>
</dbReference>
<evidence type="ECO:0000256" key="5">
    <source>
        <dbReference type="ARBA" id="ARBA00023136"/>
    </source>
</evidence>
<keyword evidence="5 6" id="KW-0472">Membrane</keyword>
<feature type="transmembrane region" description="Helical" evidence="6">
    <location>
        <begin position="21"/>
        <end position="41"/>
    </location>
</feature>
<dbReference type="RefSeq" id="WP_345924233.1">
    <property type="nucleotide sequence ID" value="NZ_JBDIVF010000001.1"/>
</dbReference>
<reference evidence="8 9" key="1">
    <citation type="submission" date="2024-07" db="EMBL/GenBank/DDBJ databases">
        <title>Uliginosibacterium paludis KCTC:42655.</title>
        <authorList>
            <person name="Kim M.K."/>
        </authorList>
    </citation>
    <scope>NUCLEOTIDE SEQUENCE [LARGE SCALE GENOMIC DNA]</scope>
    <source>
        <strain evidence="8 9">KCTC 42655</strain>
    </source>
</reference>
<evidence type="ECO:0000256" key="1">
    <source>
        <dbReference type="ARBA" id="ARBA00004651"/>
    </source>
</evidence>
<keyword evidence="9" id="KW-1185">Reference proteome</keyword>
<keyword evidence="4 6" id="KW-1133">Transmembrane helix</keyword>
<comment type="caution">
    <text evidence="8">The sequence shown here is derived from an EMBL/GenBank/DDBJ whole genome shotgun (WGS) entry which is preliminary data.</text>
</comment>
<evidence type="ECO:0000313" key="8">
    <source>
        <dbReference type="EMBL" id="MET1489104.1"/>
    </source>
</evidence>
<accession>A0ABV2CMH3</accession>
<feature type="domain" description="RDD" evidence="7">
    <location>
        <begin position="8"/>
        <end position="137"/>
    </location>
</feature>
<evidence type="ECO:0000256" key="2">
    <source>
        <dbReference type="ARBA" id="ARBA00022475"/>
    </source>
</evidence>
<comment type="subcellular location">
    <subcellularLocation>
        <location evidence="1">Cell membrane</location>
        <topology evidence="1">Multi-pass membrane protein</topology>
    </subcellularLocation>
</comment>
<evidence type="ECO:0000313" key="9">
    <source>
        <dbReference type="Proteomes" id="UP001548590"/>
    </source>
</evidence>
<keyword evidence="3 6" id="KW-0812">Transmembrane</keyword>
<dbReference type="Pfam" id="PF06271">
    <property type="entry name" value="RDD"/>
    <property type="match status" value="1"/>
</dbReference>
<evidence type="ECO:0000256" key="3">
    <source>
        <dbReference type="ARBA" id="ARBA00022692"/>
    </source>
</evidence>
<organism evidence="8 9">
    <name type="scientific">Uliginosibacterium paludis</name>
    <dbReference type="NCBI Taxonomy" id="1615952"/>
    <lineage>
        <taxon>Bacteria</taxon>
        <taxon>Pseudomonadati</taxon>
        <taxon>Pseudomonadota</taxon>
        <taxon>Betaproteobacteria</taxon>
        <taxon>Rhodocyclales</taxon>
        <taxon>Zoogloeaceae</taxon>
        <taxon>Uliginosibacterium</taxon>
    </lineage>
</organism>
<gene>
    <name evidence="8" type="ORF">ABVT11_04650</name>
</gene>
<dbReference type="InterPro" id="IPR010432">
    <property type="entry name" value="RDD"/>
</dbReference>
<protein>
    <submittedName>
        <fullName evidence="8">RDD family protein</fullName>
    </submittedName>
</protein>
<name>A0ABV2CMH3_9RHOO</name>
<evidence type="ECO:0000256" key="4">
    <source>
        <dbReference type="ARBA" id="ARBA00022989"/>
    </source>
</evidence>
<sequence length="151" mass="16990">MPAIVEFASLRRRLSSLLYESLLLLGVLAAGFLVPLMALGMMTGIQVAGWLEWLYIFILLGVYFVWLWRRNGQTLAMQTWQLQLVDVASGRAPGLGQCALRYALSWPSTLLTLSGFGLIWAAFVDRDRQFIHDRLCGTAIVFNPRINQEAD</sequence>
<dbReference type="EMBL" id="JBEWLZ010000002">
    <property type="protein sequence ID" value="MET1489104.1"/>
    <property type="molecule type" value="Genomic_DNA"/>
</dbReference>
<dbReference type="Proteomes" id="UP001548590">
    <property type="component" value="Unassembled WGS sequence"/>
</dbReference>
<proteinExistence type="predicted"/>
<evidence type="ECO:0000259" key="7">
    <source>
        <dbReference type="Pfam" id="PF06271"/>
    </source>
</evidence>